<comment type="cofactor">
    <cofactor evidence="1">
        <name>Mn(2+)</name>
        <dbReference type="ChEBI" id="CHEBI:29035"/>
    </cofactor>
</comment>
<keyword evidence="7" id="KW-1185">Reference proteome</keyword>
<evidence type="ECO:0000256" key="1">
    <source>
        <dbReference type="ARBA" id="ARBA00001936"/>
    </source>
</evidence>
<dbReference type="Proteomes" id="UP001174694">
    <property type="component" value="Unassembled WGS sequence"/>
</dbReference>
<evidence type="ECO:0000313" key="7">
    <source>
        <dbReference type="Proteomes" id="UP001174694"/>
    </source>
</evidence>
<gene>
    <name evidence="6" type="ORF">NKR23_g8487</name>
</gene>
<evidence type="ECO:0000256" key="4">
    <source>
        <dbReference type="ARBA" id="ARBA00023211"/>
    </source>
</evidence>
<dbReference type="GO" id="GO:0004309">
    <property type="term" value="F:exopolyphosphatase activity"/>
    <property type="evidence" value="ECO:0007669"/>
    <property type="project" value="TreeGrafter"/>
</dbReference>
<proteinExistence type="predicted"/>
<dbReference type="InterPro" id="IPR038763">
    <property type="entry name" value="DHH_sf"/>
</dbReference>
<dbReference type="PANTHER" id="PTHR12112">
    <property type="entry name" value="BNIP - RELATED"/>
    <property type="match status" value="1"/>
</dbReference>
<organism evidence="6 7">
    <name type="scientific">Pleurostoma richardsiae</name>
    <dbReference type="NCBI Taxonomy" id="41990"/>
    <lineage>
        <taxon>Eukaryota</taxon>
        <taxon>Fungi</taxon>
        <taxon>Dikarya</taxon>
        <taxon>Ascomycota</taxon>
        <taxon>Pezizomycotina</taxon>
        <taxon>Sordariomycetes</taxon>
        <taxon>Sordariomycetidae</taxon>
        <taxon>Calosphaeriales</taxon>
        <taxon>Pleurostomataceae</taxon>
        <taxon>Pleurostoma</taxon>
    </lineage>
</organism>
<dbReference type="GO" id="GO:0046872">
    <property type="term" value="F:metal ion binding"/>
    <property type="evidence" value="ECO:0007669"/>
    <property type="project" value="UniProtKB-KW"/>
</dbReference>
<protein>
    <submittedName>
        <fullName evidence="6">Exopolyphosphatase</fullName>
    </submittedName>
</protein>
<dbReference type="EMBL" id="JANBVO010000030">
    <property type="protein sequence ID" value="KAJ9138453.1"/>
    <property type="molecule type" value="Genomic_DNA"/>
</dbReference>
<keyword evidence="4" id="KW-0464">Manganese</keyword>
<dbReference type="GO" id="GO:0005737">
    <property type="term" value="C:cytoplasm"/>
    <property type="evidence" value="ECO:0007669"/>
    <property type="project" value="InterPro"/>
</dbReference>
<dbReference type="Gene3D" id="3.90.1640.10">
    <property type="entry name" value="inorganic pyrophosphatase (n-terminal core)"/>
    <property type="match status" value="1"/>
</dbReference>
<evidence type="ECO:0000313" key="6">
    <source>
        <dbReference type="EMBL" id="KAJ9138453.1"/>
    </source>
</evidence>
<keyword evidence="2" id="KW-0479">Metal-binding</keyword>
<accession>A0AA38VL33</accession>
<keyword evidence="3" id="KW-0378">Hydrolase</keyword>
<dbReference type="Pfam" id="PF02833">
    <property type="entry name" value="DHHA2"/>
    <property type="match status" value="1"/>
</dbReference>
<dbReference type="PANTHER" id="PTHR12112:SF39">
    <property type="entry name" value="EG:152A3.5 PROTEIN (FBGN0003116_PN PROTEIN)"/>
    <property type="match status" value="1"/>
</dbReference>
<reference evidence="6" key="1">
    <citation type="submission" date="2022-07" db="EMBL/GenBank/DDBJ databases">
        <title>Fungi with potential for degradation of polypropylene.</title>
        <authorList>
            <person name="Gostincar C."/>
        </authorList>
    </citation>
    <scope>NUCLEOTIDE SEQUENCE</scope>
    <source>
        <strain evidence="6">EXF-13308</strain>
    </source>
</reference>
<comment type="caution">
    <text evidence="6">The sequence shown here is derived from an EMBL/GenBank/DDBJ whole genome shotgun (WGS) entry which is preliminary data.</text>
</comment>
<evidence type="ECO:0000259" key="5">
    <source>
        <dbReference type="SMART" id="SM01131"/>
    </source>
</evidence>
<feature type="domain" description="DHHA2" evidence="5">
    <location>
        <begin position="256"/>
        <end position="410"/>
    </location>
</feature>
<sequence length="416" mass="45564">MPPPTPTSLKAFLSAARKALASPPSQRPAPLTFVVGNESADLDSLCCALLLAYLRSHAAPPHEPPHIPLSNLPRADLALRPELNAVLGRAGLKGSDLLTLSELPSPQDLDPTRTRWLLVDHNALTGVLEGPYAGRVVGCIDHHEDEGKVPPRDPDGGGAPRVIEKTGSCMSLVVECCRDVWEKVAARATSEAKGEEEDGAGADLDAQLAHIALGPILIDTTNLTSKDKTTEKDIRAVEFAEARMGTAEAYDRAAYFEEVSRLKNDLSRLSYRDIFRKDYKQWTDGGLVLGMSSVAQGLNYLFDKIGDEEALRRELRRFAEEKRLDIAAVMTVTHEGGRFGRELLVWALNPDAARAVEAFVARSGGDLGLEELEREGLRAEKADDQWRACWRQGQTKYSRKQVAPMLRSAMKEAPKL</sequence>
<dbReference type="InterPro" id="IPR004097">
    <property type="entry name" value="DHHA2"/>
</dbReference>
<dbReference type="SMART" id="SM01131">
    <property type="entry name" value="DHHA2"/>
    <property type="match status" value="1"/>
</dbReference>
<evidence type="ECO:0000256" key="2">
    <source>
        <dbReference type="ARBA" id="ARBA00022723"/>
    </source>
</evidence>
<dbReference type="Pfam" id="PF01368">
    <property type="entry name" value="DHH"/>
    <property type="match status" value="1"/>
</dbReference>
<dbReference type="AlphaFoldDB" id="A0AA38VL33"/>
<dbReference type="Gene3D" id="3.10.310.20">
    <property type="entry name" value="DHHA2 domain"/>
    <property type="match status" value="1"/>
</dbReference>
<dbReference type="InterPro" id="IPR038222">
    <property type="entry name" value="DHHA2_dom_sf"/>
</dbReference>
<dbReference type="InterPro" id="IPR001667">
    <property type="entry name" value="DDH_dom"/>
</dbReference>
<name>A0AA38VL33_9PEZI</name>
<evidence type="ECO:0000256" key="3">
    <source>
        <dbReference type="ARBA" id="ARBA00022801"/>
    </source>
</evidence>
<dbReference type="SUPFAM" id="SSF64182">
    <property type="entry name" value="DHH phosphoesterases"/>
    <property type="match status" value="1"/>
</dbReference>